<evidence type="ECO:0000256" key="1">
    <source>
        <dbReference type="SAM" id="Phobius"/>
    </source>
</evidence>
<dbReference type="Proteomes" id="UP000184292">
    <property type="component" value="Unassembled WGS sequence"/>
</dbReference>
<feature type="chain" id="PRO_5012725806" evidence="2">
    <location>
        <begin position="24"/>
        <end position="107"/>
    </location>
</feature>
<organism evidence="3 4">
    <name type="scientific">Wenxinia saemankumensis</name>
    <dbReference type="NCBI Taxonomy" id="1447782"/>
    <lineage>
        <taxon>Bacteria</taxon>
        <taxon>Pseudomonadati</taxon>
        <taxon>Pseudomonadota</taxon>
        <taxon>Alphaproteobacteria</taxon>
        <taxon>Rhodobacterales</taxon>
        <taxon>Roseobacteraceae</taxon>
        <taxon>Wenxinia</taxon>
    </lineage>
</organism>
<keyword evidence="1" id="KW-0812">Transmembrane</keyword>
<keyword evidence="1" id="KW-1133">Transmembrane helix</keyword>
<evidence type="ECO:0000313" key="3">
    <source>
        <dbReference type="EMBL" id="SHJ06152.1"/>
    </source>
</evidence>
<dbReference type="EMBL" id="FQYO01000004">
    <property type="protein sequence ID" value="SHJ06152.1"/>
    <property type="molecule type" value="Genomic_DNA"/>
</dbReference>
<evidence type="ECO:0000256" key="2">
    <source>
        <dbReference type="SAM" id="SignalP"/>
    </source>
</evidence>
<reference evidence="3 4" key="1">
    <citation type="submission" date="2016-11" db="EMBL/GenBank/DDBJ databases">
        <authorList>
            <person name="Jaros S."/>
            <person name="Januszkiewicz K."/>
            <person name="Wedrychowicz H."/>
        </authorList>
    </citation>
    <scope>NUCLEOTIDE SEQUENCE [LARGE SCALE GENOMIC DNA]</scope>
    <source>
        <strain evidence="3 4">DSM 100565</strain>
    </source>
</reference>
<feature type="transmembrane region" description="Helical" evidence="1">
    <location>
        <begin position="38"/>
        <end position="64"/>
    </location>
</feature>
<sequence length="107" mass="10708">MPGSRPLRLASVLLLAAALAHLAAPAFGGATGTNLILGAVLVVLAFALGAGLRAAGWLALPVALIDAAATATARDIPLWLAWGEAALAILAALALFVALWKARPRPA</sequence>
<keyword evidence="2" id="KW-0732">Signal</keyword>
<evidence type="ECO:0000313" key="4">
    <source>
        <dbReference type="Proteomes" id="UP000184292"/>
    </source>
</evidence>
<feature type="signal peptide" evidence="2">
    <location>
        <begin position="1"/>
        <end position="23"/>
    </location>
</feature>
<feature type="transmembrane region" description="Helical" evidence="1">
    <location>
        <begin position="76"/>
        <end position="100"/>
    </location>
</feature>
<keyword evidence="1" id="KW-0472">Membrane</keyword>
<dbReference type="AlphaFoldDB" id="A0A1M6G8B1"/>
<dbReference type="STRING" id="1447782.SAMN05444417_2740"/>
<protein>
    <submittedName>
        <fullName evidence="3">Uncharacterized protein</fullName>
    </submittedName>
</protein>
<proteinExistence type="predicted"/>
<accession>A0A1M6G8B1</accession>
<name>A0A1M6G8B1_9RHOB</name>
<gene>
    <name evidence="3" type="ORF">SAMN05444417_2740</name>
</gene>
<dbReference type="RefSeq" id="WP_073331649.1">
    <property type="nucleotide sequence ID" value="NZ_FQYO01000004.1"/>
</dbReference>
<keyword evidence="4" id="KW-1185">Reference proteome</keyword>